<reference evidence="1" key="1">
    <citation type="submission" date="2020-03" db="EMBL/GenBank/DDBJ databases">
        <title>The deep terrestrial virosphere.</title>
        <authorList>
            <person name="Holmfeldt K."/>
            <person name="Nilsson E."/>
            <person name="Simone D."/>
            <person name="Lopez-Fernandez M."/>
            <person name="Wu X."/>
            <person name="de Brujin I."/>
            <person name="Lundin D."/>
            <person name="Andersson A."/>
            <person name="Bertilsson S."/>
            <person name="Dopson M."/>
        </authorList>
    </citation>
    <scope>NUCLEOTIDE SEQUENCE</scope>
    <source>
        <strain evidence="1">MM415B05045</strain>
    </source>
</reference>
<dbReference type="AlphaFoldDB" id="A0A6M3LR46"/>
<proteinExistence type="predicted"/>
<organism evidence="1">
    <name type="scientific">viral metagenome</name>
    <dbReference type="NCBI Taxonomy" id="1070528"/>
    <lineage>
        <taxon>unclassified sequences</taxon>
        <taxon>metagenomes</taxon>
        <taxon>organismal metagenomes</taxon>
    </lineage>
</organism>
<evidence type="ECO:0000313" key="1">
    <source>
        <dbReference type="EMBL" id="QJA95934.1"/>
    </source>
</evidence>
<gene>
    <name evidence="1" type="ORF">MM415B05045_0002</name>
</gene>
<accession>A0A6M3LR46</accession>
<name>A0A6M3LR46_9ZZZZ</name>
<dbReference type="EMBL" id="MT143357">
    <property type="protein sequence ID" value="QJA95934.1"/>
    <property type="molecule type" value="Genomic_DNA"/>
</dbReference>
<sequence length="59" mass="7017">MTPKCANCNSSLQWNKKEVMLFDDGCAHRFTEKCKCGYITIYCLWPNETFVQSWYEKPE</sequence>
<protein>
    <submittedName>
        <fullName evidence="1">Uncharacterized protein</fullName>
    </submittedName>
</protein>